<protein>
    <submittedName>
        <fullName evidence="3">FAD dependent oxidoreductase</fullName>
    </submittedName>
</protein>
<dbReference type="PANTHER" id="PTHR13847">
    <property type="entry name" value="SARCOSINE DEHYDROGENASE-RELATED"/>
    <property type="match status" value="1"/>
</dbReference>
<dbReference type="PANTHER" id="PTHR13847:SF287">
    <property type="entry name" value="FAD-DEPENDENT OXIDOREDUCTASE DOMAIN-CONTAINING PROTEIN 1"/>
    <property type="match status" value="1"/>
</dbReference>
<dbReference type="InterPro" id="IPR006076">
    <property type="entry name" value="FAD-dep_OxRdtase"/>
</dbReference>
<dbReference type="AlphaFoldDB" id="A0A023D0C9"/>
<feature type="domain" description="FAD dependent oxidoreductase" evidence="2">
    <location>
        <begin position="12"/>
        <end position="360"/>
    </location>
</feature>
<dbReference type="InterPro" id="IPR036188">
    <property type="entry name" value="FAD/NAD-bd_sf"/>
</dbReference>
<dbReference type="GO" id="GO:0016491">
    <property type="term" value="F:oxidoreductase activity"/>
    <property type="evidence" value="ECO:0007669"/>
    <property type="project" value="UniProtKB-KW"/>
</dbReference>
<comment type="caution">
    <text evidence="3">The sequence shown here is derived from an EMBL/GenBank/DDBJ whole genome shotgun (WGS) entry which is preliminary data.</text>
</comment>
<keyword evidence="1" id="KW-0560">Oxidoreductase</keyword>
<gene>
    <name evidence="3" type="ORF">Amme_003_009</name>
</gene>
<evidence type="ECO:0000256" key="1">
    <source>
        <dbReference type="ARBA" id="ARBA00023002"/>
    </source>
</evidence>
<proteinExistence type="predicted"/>
<dbReference type="Gene3D" id="3.30.9.10">
    <property type="entry name" value="D-Amino Acid Oxidase, subunit A, domain 2"/>
    <property type="match status" value="1"/>
</dbReference>
<name>A0A023D0C9_ACIMT</name>
<dbReference type="EMBL" id="BAND01000003">
    <property type="protein sequence ID" value="GAJ27592.1"/>
    <property type="molecule type" value="Genomic_DNA"/>
</dbReference>
<dbReference type="Gene3D" id="3.50.50.60">
    <property type="entry name" value="FAD/NAD(P)-binding domain"/>
    <property type="match status" value="1"/>
</dbReference>
<dbReference type="RefSeq" id="WP_042055144.1">
    <property type="nucleotide sequence ID" value="NZ_BAND01000003.1"/>
</dbReference>
<dbReference type="GO" id="GO:0005737">
    <property type="term" value="C:cytoplasm"/>
    <property type="evidence" value="ECO:0007669"/>
    <property type="project" value="TreeGrafter"/>
</dbReference>
<keyword evidence="4" id="KW-1185">Reference proteome</keyword>
<evidence type="ECO:0000259" key="2">
    <source>
        <dbReference type="Pfam" id="PF01266"/>
    </source>
</evidence>
<reference evidence="3 4" key="2">
    <citation type="journal article" date="2014" name="FEMS Microbiol. Lett.">
        <title>Draft genomic DNA sequence of the facultatively methylotrophic bacterium Acidomonas methanolica type strain MB58.</title>
        <authorList>
            <person name="Higashiura N."/>
            <person name="Hadano H."/>
            <person name="Hirakawa H."/>
            <person name="Matsutani M."/>
            <person name="Takabe S."/>
            <person name="Matsushita K."/>
            <person name="Azuma Y."/>
        </authorList>
    </citation>
    <scope>NUCLEOTIDE SEQUENCE [LARGE SCALE GENOMIC DNA]</scope>
    <source>
        <strain evidence="3 4">MB58</strain>
    </source>
</reference>
<dbReference type="Proteomes" id="UP000019760">
    <property type="component" value="Unassembled WGS sequence"/>
</dbReference>
<organism evidence="3 4">
    <name type="scientific">Acidomonas methanolica NBRC 104435</name>
    <dbReference type="NCBI Taxonomy" id="1231351"/>
    <lineage>
        <taxon>Bacteria</taxon>
        <taxon>Pseudomonadati</taxon>
        <taxon>Pseudomonadota</taxon>
        <taxon>Alphaproteobacteria</taxon>
        <taxon>Acetobacterales</taxon>
        <taxon>Acetobacteraceae</taxon>
        <taxon>Acidomonas</taxon>
    </lineage>
</organism>
<reference evidence="4" key="1">
    <citation type="journal article" date="2014" name="FEMS Microbiol. Lett.">
        <title>Draft Genomic DNA Sequence of the Facultatively Methylotrophic Bacterium Acidomonas methanolica type strain MB58.</title>
        <authorList>
            <person name="Higashiura N."/>
            <person name="Hadano H."/>
            <person name="Hirakawa H."/>
            <person name="Matsutani M."/>
            <person name="Takabe S."/>
            <person name="Matsushita K."/>
            <person name="Azuma Y."/>
        </authorList>
    </citation>
    <scope>NUCLEOTIDE SEQUENCE [LARGE SCALE GENOMIC DNA]</scope>
    <source>
        <strain evidence="4">MB58</strain>
    </source>
</reference>
<dbReference type="OrthoDB" id="9815989at2"/>
<dbReference type="SUPFAM" id="SSF51905">
    <property type="entry name" value="FAD/NAD(P)-binding domain"/>
    <property type="match status" value="1"/>
</dbReference>
<evidence type="ECO:0000313" key="3">
    <source>
        <dbReference type="EMBL" id="GAJ27592.1"/>
    </source>
</evidence>
<accession>A0A023D0C9</accession>
<sequence length="392" mass="42374">MNDFARDPVRADVIVVGGGFMGAATAFFLRTHGLSVILLERDLIGQAASGTNFGNVRRQGRYLPQLPLAHRSRDIWGRLPELIGEDVEFLPSGHLLVTTRSDDGARLEQYAVDCKAWGLDLTMMTGDQARAMFPMVGPEIHTVSYSPHDGHANPRLAAPAFGRAARRAGAHVVEQAPVLSITKDSTDFIAETADGRVYRAPMLQVSSGAWGRKMAALFGEDVPMAPQGPQMGVTEPMPYRVAPVIGSASSVTDEGVYLRQVKRGNIVFGGGRRSTADLETKRARLDPMNTLRQMPQLARLLPAIARLRVIRTWSGVEGYVQDSLPIMGPSERVSGLFYAFGFCGHGFQLGPGVGATMAELIATGHTDIPLEPFRVGRFQRNAANAAAYSPHA</sequence>
<evidence type="ECO:0000313" key="4">
    <source>
        <dbReference type="Proteomes" id="UP000019760"/>
    </source>
</evidence>
<dbReference type="Pfam" id="PF01266">
    <property type="entry name" value="DAO"/>
    <property type="match status" value="1"/>
</dbReference>